<feature type="compositionally biased region" description="Pro residues" evidence="5">
    <location>
        <begin position="394"/>
        <end position="414"/>
    </location>
</feature>
<dbReference type="GO" id="GO:0016987">
    <property type="term" value="F:sigma factor activity"/>
    <property type="evidence" value="ECO:0007669"/>
    <property type="project" value="UniProtKB-KW"/>
</dbReference>
<comment type="caution">
    <text evidence="9">The sequence shown here is derived from an EMBL/GenBank/DDBJ whole genome shotgun (WGS) entry which is preliminary data.</text>
</comment>
<keyword evidence="6" id="KW-0812">Transmembrane</keyword>
<evidence type="ECO:0000256" key="6">
    <source>
        <dbReference type="SAM" id="Phobius"/>
    </source>
</evidence>
<reference evidence="9 10" key="1">
    <citation type="submission" date="2023-07" db="EMBL/GenBank/DDBJ databases">
        <title>Sequencing the genomes of 1000 actinobacteria strains.</title>
        <authorList>
            <person name="Klenk H.-P."/>
        </authorList>
    </citation>
    <scope>NUCLEOTIDE SEQUENCE [LARGE SCALE GENOMIC DNA]</scope>
    <source>
        <strain evidence="9 10">DSM 44709</strain>
    </source>
</reference>
<dbReference type="InterPro" id="IPR007934">
    <property type="entry name" value="AbfB_ABD"/>
</dbReference>
<feature type="region of interest" description="Disordered" evidence="5">
    <location>
        <begin position="328"/>
        <end position="428"/>
    </location>
</feature>
<name>A0AAE3VWU7_9ACTN</name>
<evidence type="ECO:0000256" key="3">
    <source>
        <dbReference type="ARBA" id="ARBA00023125"/>
    </source>
</evidence>
<feature type="transmembrane region" description="Helical" evidence="6">
    <location>
        <begin position="300"/>
        <end position="321"/>
    </location>
</feature>
<dbReference type="SUPFAM" id="SSF88946">
    <property type="entry name" value="Sigma2 domain of RNA polymerase sigma factors"/>
    <property type="match status" value="1"/>
</dbReference>
<dbReference type="SUPFAM" id="SSF110221">
    <property type="entry name" value="AbfB domain"/>
    <property type="match status" value="1"/>
</dbReference>
<dbReference type="AlphaFoldDB" id="A0AAE3VWU7"/>
<keyword evidence="1" id="KW-0805">Transcription regulation</keyword>
<evidence type="ECO:0000313" key="10">
    <source>
        <dbReference type="Proteomes" id="UP001240236"/>
    </source>
</evidence>
<dbReference type="CDD" id="cd23399">
    <property type="entry name" value="beta-trefoil_ABD_ABFB"/>
    <property type="match status" value="1"/>
</dbReference>
<feature type="compositionally biased region" description="Low complexity" evidence="5">
    <location>
        <begin position="380"/>
        <end position="393"/>
    </location>
</feature>
<dbReference type="Pfam" id="PF04542">
    <property type="entry name" value="Sigma70_r2"/>
    <property type="match status" value="1"/>
</dbReference>
<dbReference type="GO" id="GO:0000428">
    <property type="term" value="C:DNA-directed RNA polymerase complex"/>
    <property type="evidence" value="ECO:0007669"/>
    <property type="project" value="UniProtKB-KW"/>
</dbReference>
<dbReference type="PANTHER" id="PTHR43133:SF8">
    <property type="entry name" value="RNA POLYMERASE SIGMA FACTOR HI_1459-RELATED"/>
    <property type="match status" value="1"/>
</dbReference>
<dbReference type="Proteomes" id="UP001240236">
    <property type="component" value="Unassembled WGS sequence"/>
</dbReference>
<dbReference type="InterPro" id="IPR007627">
    <property type="entry name" value="RNA_pol_sigma70_r2"/>
</dbReference>
<dbReference type="PANTHER" id="PTHR43133">
    <property type="entry name" value="RNA POLYMERASE ECF-TYPE SIGMA FACTO"/>
    <property type="match status" value="1"/>
</dbReference>
<accession>A0AAE3VWU7</accession>
<feature type="compositionally biased region" description="Low complexity" evidence="5">
    <location>
        <begin position="349"/>
        <end position="370"/>
    </location>
</feature>
<evidence type="ECO:0000256" key="1">
    <source>
        <dbReference type="ARBA" id="ARBA00023015"/>
    </source>
</evidence>
<gene>
    <name evidence="9" type="ORF">J2S42_002137</name>
</gene>
<evidence type="ECO:0000256" key="4">
    <source>
        <dbReference type="ARBA" id="ARBA00023163"/>
    </source>
</evidence>
<evidence type="ECO:0000313" key="9">
    <source>
        <dbReference type="EMBL" id="MDQ0365468.1"/>
    </source>
</evidence>
<evidence type="ECO:0000259" key="7">
    <source>
        <dbReference type="Pfam" id="PF04542"/>
    </source>
</evidence>
<dbReference type="GO" id="GO:0006352">
    <property type="term" value="P:DNA-templated transcription initiation"/>
    <property type="evidence" value="ECO:0007669"/>
    <property type="project" value="InterPro"/>
</dbReference>
<keyword evidence="6" id="KW-1133">Transmembrane helix</keyword>
<dbReference type="Gene3D" id="1.10.1740.10">
    <property type="match status" value="1"/>
</dbReference>
<sequence>MTQRFALVLAARRGDRPALAELVAEHLPLVYNVIGRAVGAHADIDDAVRQTMHRVVRELPDLREPAAFRPWLLAHALRQATRVRRGGTRLPLPEDGDAPDPGADFVGLSIIRLGLSGQRRRLAEATRWLDGEHATTLSLWWLESAGTISRTESAAALRLSLADAGARIDRMRDQLGVTRALVSALRARPVCPGLRLVTTDWDHRPGPAWRRRIVRHVDNCPVCSGLAAHHIPAERLVSGLALVPVPNTLLAALHADGLLPEPAATTPVVSRGTVYEPLELLAAPAGDTLEPLPPVRRPSAVLVLAAVAVLVVLVAGGALALTRAPDVPDTVPVAADLPRRTRQPSPSDSGTPSAPVTPSPSGSASASPSPSLSPSPSPSRPAAGVAQAAAPAPSAKPVPSAKPEPSVPGRPVEPAPADDRRSIRSVNYPDRYVRERGGYAMLDPVGASGATAFTVVPGLADARCLSLRLPDGRYLRHYDFRLRASQPDGGALFRADATFCPQAGAVSGSVTLRSYNYPGHVVRHRDFALYIDRPDGSRDFARDASFVLG</sequence>
<dbReference type="InterPro" id="IPR039425">
    <property type="entry name" value="RNA_pol_sigma-70-like"/>
</dbReference>
<evidence type="ECO:0000256" key="5">
    <source>
        <dbReference type="SAM" id="MobiDB-lite"/>
    </source>
</evidence>
<keyword evidence="10" id="KW-1185">Reference proteome</keyword>
<protein>
    <submittedName>
        <fullName evidence="9">DNA-directed RNA polymerase specialized sigma24 family protein</fullName>
    </submittedName>
</protein>
<keyword evidence="4" id="KW-0804">Transcription</keyword>
<dbReference type="InterPro" id="IPR036195">
    <property type="entry name" value="AbfB_ABD_sf"/>
</dbReference>
<keyword evidence="2" id="KW-0731">Sigma factor</keyword>
<feature type="domain" description="Alpha-L-arabinofuranosidase B arabinose-binding" evidence="8">
    <location>
        <begin position="422"/>
        <end position="547"/>
    </location>
</feature>
<evidence type="ECO:0000259" key="8">
    <source>
        <dbReference type="Pfam" id="PF05270"/>
    </source>
</evidence>
<dbReference type="RefSeq" id="WP_307238060.1">
    <property type="nucleotide sequence ID" value="NZ_JAUSUZ010000001.1"/>
</dbReference>
<dbReference type="GO" id="GO:0003677">
    <property type="term" value="F:DNA binding"/>
    <property type="evidence" value="ECO:0007669"/>
    <property type="project" value="UniProtKB-KW"/>
</dbReference>
<dbReference type="Pfam" id="PF05270">
    <property type="entry name" value="AbfB"/>
    <property type="match status" value="1"/>
</dbReference>
<keyword evidence="3" id="KW-0238">DNA-binding</keyword>
<dbReference type="GO" id="GO:0046556">
    <property type="term" value="F:alpha-L-arabinofuranosidase activity"/>
    <property type="evidence" value="ECO:0007669"/>
    <property type="project" value="InterPro"/>
</dbReference>
<organism evidence="9 10">
    <name type="scientific">Catenuloplanes indicus</name>
    <dbReference type="NCBI Taxonomy" id="137267"/>
    <lineage>
        <taxon>Bacteria</taxon>
        <taxon>Bacillati</taxon>
        <taxon>Actinomycetota</taxon>
        <taxon>Actinomycetes</taxon>
        <taxon>Micromonosporales</taxon>
        <taxon>Micromonosporaceae</taxon>
        <taxon>Catenuloplanes</taxon>
    </lineage>
</organism>
<dbReference type="EMBL" id="JAUSUZ010000001">
    <property type="protein sequence ID" value="MDQ0365468.1"/>
    <property type="molecule type" value="Genomic_DNA"/>
</dbReference>
<dbReference type="Gene3D" id="2.80.10.50">
    <property type="match status" value="1"/>
</dbReference>
<dbReference type="InterPro" id="IPR013325">
    <property type="entry name" value="RNA_pol_sigma_r2"/>
</dbReference>
<evidence type="ECO:0000256" key="2">
    <source>
        <dbReference type="ARBA" id="ARBA00023082"/>
    </source>
</evidence>
<dbReference type="GO" id="GO:0046373">
    <property type="term" value="P:L-arabinose metabolic process"/>
    <property type="evidence" value="ECO:0007669"/>
    <property type="project" value="InterPro"/>
</dbReference>
<feature type="domain" description="RNA polymerase sigma-70 region 2" evidence="7">
    <location>
        <begin position="22"/>
        <end position="86"/>
    </location>
</feature>
<keyword evidence="6" id="KW-0472">Membrane</keyword>
<keyword evidence="9" id="KW-0240">DNA-directed RNA polymerase</keyword>
<proteinExistence type="predicted"/>